<sequence>MSLVEITNLFWVGFPLVDIHRCVTPDILHQLYQGALKHLIGWMQTVMGEEESGPQNFVLFHQACTTDNYNMELFECLHIDFAKEGWRASNKRNHFLQMVKWLSDRKRLHPPTSIDPGWKNFRALKWEMKKRQKMNQRKEVGMKLLRLWEKG</sequence>
<organism evidence="1 2">
    <name type="scientific">Gymnopus androsaceus JB14</name>
    <dbReference type="NCBI Taxonomy" id="1447944"/>
    <lineage>
        <taxon>Eukaryota</taxon>
        <taxon>Fungi</taxon>
        <taxon>Dikarya</taxon>
        <taxon>Basidiomycota</taxon>
        <taxon>Agaricomycotina</taxon>
        <taxon>Agaricomycetes</taxon>
        <taxon>Agaricomycetidae</taxon>
        <taxon>Agaricales</taxon>
        <taxon>Marasmiineae</taxon>
        <taxon>Omphalotaceae</taxon>
        <taxon>Gymnopus</taxon>
    </lineage>
</organism>
<dbReference type="Proteomes" id="UP000799118">
    <property type="component" value="Unassembled WGS sequence"/>
</dbReference>
<dbReference type="Pfam" id="PF18759">
    <property type="entry name" value="Plavaka"/>
    <property type="match status" value="1"/>
</dbReference>
<dbReference type="InterPro" id="IPR041078">
    <property type="entry name" value="Plavaka"/>
</dbReference>
<dbReference type="EMBL" id="ML769530">
    <property type="protein sequence ID" value="KAE9395471.1"/>
    <property type="molecule type" value="Genomic_DNA"/>
</dbReference>
<dbReference type="OrthoDB" id="3232941at2759"/>
<name>A0A6A4HBS2_9AGAR</name>
<reference evidence="1" key="1">
    <citation type="journal article" date="2019" name="Environ. Microbiol.">
        <title>Fungal ecological strategies reflected in gene transcription - a case study of two litter decomposers.</title>
        <authorList>
            <person name="Barbi F."/>
            <person name="Kohler A."/>
            <person name="Barry K."/>
            <person name="Baskaran P."/>
            <person name="Daum C."/>
            <person name="Fauchery L."/>
            <person name="Ihrmark K."/>
            <person name="Kuo A."/>
            <person name="LaButti K."/>
            <person name="Lipzen A."/>
            <person name="Morin E."/>
            <person name="Grigoriev I.V."/>
            <person name="Henrissat B."/>
            <person name="Lindahl B."/>
            <person name="Martin F."/>
        </authorList>
    </citation>
    <scope>NUCLEOTIDE SEQUENCE</scope>
    <source>
        <strain evidence="1">JB14</strain>
    </source>
</reference>
<protein>
    <submittedName>
        <fullName evidence="1">Uncharacterized protein</fullName>
    </submittedName>
</protein>
<evidence type="ECO:0000313" key="2">
    <source>
        <dbReference type="Proteomes" id="UP000799118"/>
    </source>
</evidence>
<dbReference type="AlphaFoldDB" id="A0A6A4HBS2"/>
<accession>A0A6A4HBS2</accession>
<gene>
    <name evidence="1" type="ORF">BT96DRAFT_942383</name>
</gene>
<evidence type="ECO:0000313" key="1">
    <source>
        <dbReference type="EMBL" id="KAE9395471.1"/>
    </source>
</evidence>
<keyword evidence="2" id="KW-1185">Reference proteome</keyword>
<proteinExistence type="predicted"/>